<dbReference type="AlphaFoldDB" id="A0A7W9CJ80"/>
<evidence type="ECO:0000259" key="2">
    <source>
        <dbReference type="Pfam" id="PF21722"/>
    </source>
</evidence>
<keyword evidence="4" id="KW-1185">Reference proteome</keyword>
<evidence type="ECO:0000313" key="4">
    <source>
        <dbReference type="Proteomes" id="UP000545037"/>
    </source>
</evidence>
<dbReference type="Proteomes" id="UP000545037">
    <property type="component" value="Unassembled WGS sequence"/>
</dbReference>
<reference evidence="3 4" key="1">
    <citation type="submission" date="2020-08" db="EMBL/GenBank/DDBJ databases">
        <title>Genomic Encyclopedia of Type Strains, Phase IV (KMG-IV): sequencing the most valuable type-strain genomes for metagenomic binning, comparative biology and taxonomic classification.</title>
        <authorList>
            <person name="Goeker M."/>
        </authorList>
    </citation>
    <scope>NUCLEOTIDE SEQUENCE [LARGE SCALE GENOMIC DNA]</scope>
    <source>
        <strain evidence="3 4">DSM 4737</strain>
    </source>
</reference>
<evidence type="ECO:0000313" key="3">
    <source>
        <dbReference type="EMBL" id="MBB5746451.1"/>
    </source>
</evidence>
<proteinExistence type="predicted"/>
<dbReference type="Pfam" id="PF21722">
    <property type="entry name" value="Gly_rich_2"/>
    <property type="match status" value="1"/>
</dbReference>
<organism evidence="3 4">
    <name type="scientific">Brevundimonas variabilis</name>
    <dbReference type="NCBI Taxonomy" id="74312"/>
    <lineage>
        <taxon>Bacteria</taxon>
        <taxon>Pseudomonadati</taxon>
        <taxon>Pseudomonadota</taxon>
        <taxon>Alphaproteobacteria</taxon>
        <taxon>Caulobacterales</taxon>
        <taxon>Caulobacteraceae</taxon>
        <taxon>Brevundimonas</taxon>
    </lineage>
</organism>
<sequence>MSTQASSRLNLPYLAAGQLQKHVTLNEALTRLDALVQTTVVTRTLKAQPARPTEGHLYILPEGATGADWSSRKAGDLVRAGGGGWTLVPPVEGMIVLVLVPPAALVHRGGRWTPLPVDKADVAQNLTRLGVNTEADSGNPFAARLNDALWTAIDSASGGNGDLRIAWNKEGVGDTLSFLFQSGYSGRAEFGLLGDDSFRLKVSPDGLHWHEALAVDPATGAVRFERGATRVETTTLKASERVTLPPWARRLEVLAVGGGGGGGAGAASSSGIRFGGGGGGAGGVSTAHWDLTSLAGPLTVTIGPGGTGGSVVGADGGDGTSTTVASGGVVLLTAHGGLGGSGGTAAGGPGGAGGRGTMLANGGGGSSVATTASAGHSLICPVGPGGGGGGGGLDGAATARSGGPGGAGSVLGRSASGGGGGTGAPGAAGGGAPDLGLGASGGGGGGGANAYGPGHAGGDGTTGSGGGGGGAGTTVPGPGGRGGAGFVRITAFG</sequence>
<evidence type="ECO:0000256" key="1">
    <source>
        <dbReference type="SAM" id="MobiDB-lite"/>
    </source>
</evidence>
<dbReference type="Pfam" id="PF10983">
    <property type="entry name" value="DUF2793"/>
    <property type="match status" value="1"/>
</dbReference>
<dbReference type="RefSeq" id="WP_183213416.1">
    <property type="nucleotide sequence ID" value="NZ_JACHOR010000003.1"/>
</dbReference>
<feature type="domain" description="Glycine-rich" evidence="2">
    <location>
        <begin position="241"/>
        <end position="491"/>
    </location>
</feature>
<dbReference type="InterPro" id="IPR049304">
    <property type="entry name" value="Gly_rich_dom"/>
</dbReference>
<feature type="region of interest" description="Disordered" evidence="1">
    <location>
        <begin position="391"/>
        <end position="427"/>
    </location>
</feature>
<feature type="compositionally biased region" description="Gly residues" evidence="1">
    <location>
        <begin position="402"/>
        <end position="427"/>
    </location>
</feature>
<comment type="caution">
    <text evidence="3">The sequence shown here is derived from an EMBL/GenBank/DDBJ whole genome shotgun (WGS) entry which is preliminary data.</text>
</comment>
<gene>
    <name evidence="3" type="ORF">GGR13_002055</name>
</gene>
<accession>A0A7W9CJ80</accession>
<feature type="region of interest" description="Disordered" evidence="1">
    <location>
        <begin position="455"/>
        <end position="484"/>
    </location>
</feature>
<name>A0A7W9CJ80_9CAUL</name>
<protein>
    <recommendedName>
        <fullName evidence="2">Glycine-rich domain-containing protein</fullName>
    </recommendedName>
</protein>
<dbReference type="EMBL" id="JACHOR010000003">
    <property type="protein sequence ID" value="MBB5746451.1"/>
    <property type="molecule type" value="Genomic_DNA"/>
</dbReference>
<dbReference type="InterPro" id="IPR021251">
    <property type="entry name" value="DUF2793"/>
</dbReference>